<dbReference type="PANTHER" id="PTHR33969">
    <property type="entry name" value="SEGREGATION AND CONDENSATION PROTEIN A"/>
    <property type="match status" value="1"/>
</dbReference>
<dbReference type="InterPro" id="IPR003768">
    <property type="entry name" value="ScpA"/>
</dbReference>
<name>A0ABN1E2H8_9PROT</name>
<dbReference type="EMBL" id="BAAADD010000001">
    <property type="protein sequence ID" value="GAA0556799.1"/>
    <property type="molecule type" value="Genomic_DNA"/>
</dbReference>
<dbReference type="Proteomes" id="UP001499951">
    <property type="component" value="Unassembled WGS sequence"/>
</dbReference>
<evidence type="ECO:0000313" key="2">
    <source>
        <dbReference type="EMBL" id="GAA0556799.1"/>
    </source>
</evidence>
<organism evidence="2 3">
    <name type="scientific">Rhizomicrobium electricum</name>
    <dbReference type="NCBI Taxonomy" id="480070"/>
    <lineage>
        <taxon>Bacteria</taxon>
        <taxon>Pseudomonadati</taxon>
        <taxon>Pseudomonadota</taxon>
        <taxon>Alphaproteobacteria</taxon>
        <taxon>Micropepsales</taxon>
        <taxon>Micropepsaceae</taxon>
        <taxon>Rhizomicrobium</taxon>
    </lineage>
</organism>
<keyword evidence="3" id="KW-1185">Reference proteome</keyword>
<accession>A0ABN1E2H8</accession>
<dbReference type="PANTHER" id="PTHR33969:SF2">
    <property type="entry name" value="SEGREGATION AND CONDENSATION PROTEIN A"/>
    <property type="match status" value="1"/>
</dbReference>
<reference evidence="2 3" key="1">
    <citation type="journal article" date="2019" name="Int. J. Syst. Evol. Microbiol.">
        <title>The Global Catalogue of Microorganisms (GCM) 10K type strain sequencing project: providing services to taxonomists for standard genome sequencing and annotation.</title>
        <authorList>
            <consortium name="The Broad Institute Genomics Platform"/>
            <consortium name="The Broad Institute Genome Sequencing Center for Infectious Disease"/>
            <person name="Wu L."/>
            <person name="Ma J."/>
        </authorList>
    </citation>
    <scope>NUCLEOTIDE SEQUENCE [LARGE SCALE GENOMIC DNA]</scope>
    <source>
        <strain evidence="2 3">JCM 15089</strain>
    </source>
</reference>
<protein>
    <recommendedName>
        <fullName evidence="1">Segregation and condensation protein A</fullName>
    </recommendedName>
</protein>
<evidence type="ECO:0000256" key="1">
    <source>
        <dbReference type="ARBA" id="ARBA00044777"/>
    </source>
</evidence>
<comment type="caution">
    <text evidence="2">The sequence shown here is derived from an EMBL/GenBank/DDBJ whole genome shotgun (WGS) entry which is preliminary data.</text>
</comment>
<evidence type="ECO:0000313" key="3">
    <source>
        <dbReference type="Proteomes" id="UP001499951"/>
    </source>
</evidence>
<gene>
    <name evidence="2" type="ORF">GCM10008942_01590</name>
</gene>
<dbReference type="Gene3D" id="6.10.250.2410">
    <property type="match status" value="1"/>
</dbReference>
<dbReference type="Pfam" id="PF02616">
    <property type="entry name" value="SMC_ScpA"/>
    <property type="match status" value="1"/>
</dbReference>
<dbReference type="RefSeq" id="WP_166930478.1">
    <property type="nucleotide sequence ID" value="NZ_BAAADD010000001.1"/>
</dbReference>
<sequence>MSEELADTFETIELPPATEDEKLVVTLDGFEGPLDVLLSLARTQKVDLAKISILKLADQYLEFIEQAKRMNLELAADYLVMAAWLAYLKSRLILPQPEQKEGEPSPDELAMRLRWRLQRLDQMREAAARLMAGDRLGREVFARGMPEPVNVVKLKTYKDTMYDLLSAYAGERVKKMRGKNYQLRASPVMLIDQARERLERLLGKIPDWSNLASLLPEGWTGGPRRRSAMASMFMACLEAARDGRVELRQMAPFEDLFIKDLAKEASA</sequence>
<proteinExistence type="predicted"/>